<sequence>MVQTRNPSIFLRKTVRYSSAASGSPRASAAPSFRRSGRSDVCHTAAYYFINTCPYQIFSSSHNVISHKNKSVEVGIGRYHDYDFDL</sequence>
<protein>
    <submittedName>
        <fullName evidence="1">Uncharacterized protein</fullName>
    </submittedName>
</protein>
<dbReference type="Proteomes" id="UP000024635">
    <property type="component" value="Unassembled WGS sequence"/>
</dbReference>
<accession>A0A016SKI2</accession>
<gene>
    <name evidence="1" type="primary">Acey_s0213.g2301</name>
    <name evidence="1" type="ORF">Y032_0213g2301</name>
</gene>
<name>A0A016SKI2_9BILA</name>
<comment type="caution">
    <text evidence="1">The sequence shown here is derived from an EMBL/GenBank/DDBJ whole genome shotgun (WGS) entry which is preliminary data.</text>
</comment>
<evidence type="ECO:0000313" key="2">
    <source>
        <dbReference type="Proteomes" id="UP000024635"/>
    </source>
</evidence>
<proteinExistence type="predicted"/>
<organism evidence="1 2">
    <name type="scientific">Ancylostoma ceylanicum</name>
    <dbReference type="NCBI Taxonomy" id="53326"/>
    <lineage>
        <taxon>Eukaryota</taxon>
        <taxon>Metazoa</taxon>
        <taxon>Ecdysozoa</taxon>
        <taxon>Nematoda</taxon>
        <taxon>Chromadorea</taxon>
        <taxon>Rhabditida</taxon>
        <taxon>Rhabditina</taxon>
        <taxon>Rhabditomorpha</taxon>
        <taxon>Strongyloidea</taxon>
        <taxon>Ancylostomatidae</taxon>
        <taxon>Ancylostomatinae</taxon>
        <taxon>Ancylostoma</taxon>
    </lineage>
</organism>
<evidence type="ECO:0000313" key="1">
    <source>
        <dbReference type="EMBL" id="EYB90867.1"/>
    </source>
</evidence>
<dbReference type="AlphaFoldDB" id="A0A016SKI2"/>
<reference evidence="2" key="1">
    <citation type="journal article" date="2015" name="Nat. Genet.">
        <title>The genome and transcriptome of the zoonotic hookworm Ancylostoma ceylanicum identify infection-specific gene families.</title>
        <authorList>
            <person name="Schwarz E.M."/>
            <person name="Hu Y."/>
            <person name="Antoshechkin I."/>
            <person name="Miller M.M."/>
            <person name="Sternberg P.W."/>
            <person name="Aroian R.V."/>
        </authorList>
    </citation>
    <scope>NUCLEOTIDE SEQUENCE</scope>
    <source>
        <strain evidence="2">HY135</strain>
    </source>
</reference>
<keyword evidence="2" id="KW-1185">Reference proteome</keyword>
<dbReference type="EMBL" id="JARK01001549">
    <property type="protein sequence ID" value="EYB90867.1"/>
    <property type="molecule type" value="Genomic_DNA"/>
</dbReference>